<evidence type="ECO:0000313" key="3">
    <source>
        <dbReference type="EnsemblPlants" id="MELO3C011903.2.1"/>
    </source>
</evidence>
<feature type="domain" description="RIN4 pathogenic type III effector avirulence factor Avr cleavage site" evidence="2">
    <location>
        <begin position="5"/>
        <end position="39"/>
    </location>
</feature>
<dbReference type="GO" id="GO:0005886">
    <property type="term" value="C:plasma membrane"/>
    <property type="evidence" value="ECO:0007669"/>
    <property type="project" value="TreeGrafter"/>
</dbReference>
<feature type="compositionally biased region" description="Polar residues" evidence="1">
    <location>
        <begin position="46"/>
        <end position="57"/>
    </location>
</feature>
<dbReference type="Pfam" id="PF05627">
    <property type="entry name" value="AvrRpt-cleavage"/>
    <property type="match status" value="1"/>
</dbReference>
<name>A0A9I9D263_CUCME</name>
<evidence type="ECO:0000256" key="1">
    <source>
        <dbReference type="SAM" id="MobiDB-lite"/>
    </source>
</evidence>
<sequence>MTSAQKGPFLPKFGDWDEKNPAAAEGFTVIFNRARDNKKNGGGAGTPNNVIPPQNRTQKQEPAKEIKQKQKYPRKQVWFSSVQFSFALHLSSSSLCFKNLSKILIKEALS</sequence>
<feature type="region of interest" description="Disordered" evidence="1">
    <location>
        <begin position="35"/>
        <end position="69"/>
    </location>
</feature>
<protein>
    <recommendedName>
        <fullName evidence="2">RIN4 pathogenic type III effector avirulence factor Avr cleavage site domain-containing protein</fullName>
    </recommendedName>
</protein>
<evidence type="ECO:0000259" key="2">
    <source>
        <dbReference type="Pfam" id="PF05627"/>
    </source>
</evidence>
<reference evidence="3" key="1">
    <citation type="submission" date="2023-03" db="UniProtKB">
        <authorList>
            <consortium name="EnsemblPlants"/>
        </authorList>
    </citation>
    <scope>IDENTIFICATION</scope>
</reference>
<organism evidence="3">
    <name type="scientific">Cucumis melo</name>
    <name type="common">Muskmelon</name>
    <dbReference type="NCBI Taxonomy" id="3656"/>
    <lineage>
        <taxon>Eukaryota</taxon>
        <taxon>Viridiplantae</taxon>
        <taxon>Streptophyta</taxon>
        <taxon>Embryophyta</taxon>
        <taxon>Tracheophyta</taxon>
        <taxon>Spermatophyta</taxon>
        <taxon>Magnoliopsida</taxon>
        <taxon>eudicotyledons</taxon>
        <taxon>Gunneridae</taxon>
        <taxon>Pentapetalae</taxon>
        <taxon>rosids</taxon>
        <taxon>fabids</taxon>
        <taxon>Cucurbitales</taxon>
        <taxon>Cucurbitaceae</taxon>
        <taxon>Benincaseae</taxon>
        <taxon>Cucumis</taxon>
    </lineage>
</organism>
<proteinExistence type="predicted"/>
<feature type="compositionally biased region" description="Basic and acidic residues" evidence="1">
    <location>
        <begin position="58"/>
        <end position="68"/>
    </location>
</feature>
<dbReference type="PANTHER" id="PTHR33159:SF47">
    <property type="entry name" value="RIN4 PATHOGENIC TYPE III EFFECTOR AVIRULENCE FACTOR AVR CLEAVAGE SITE DOMAIN-CONTAINING PROTEIN"/>
    <property type="match status" value="1"/>
</dbReference>
<dbReference type="PANTHER" id="PTHR33159">
    <property type="entry name" value="RPM1-INTERACTING PROTEIN 4 (RIN4) FAMILY PROTEIN"/>
    <property type="match status" value="1"/>
</dbReference>
<dbReference type="Gramene" id="MELO3C011903.2.1">
    <property type="protein sequence ID" value="MELO3C011903.2.1"/>
    <property type="gene ID" value="MELO3C011903.2"/>
</dbReference>
<accession>A0A9I9D263</accession>
<dbReference type="AlphaFoldDB" id="A0A9I9D263"/>
<dbReference type="InterPro" id="IPR040387">
    <property type="entry name" value="RIN4/NOI4"/>
</dbReference>
<dbReference type="InterPro" id="IPR008700">
    <property type="entry name" value="TypeIII_avirulence_cleave"/>
</dbReference>
<dbReference type="EnsemblPlants" id="MELO3C011903.2.1">
    <property type="protein sequence ID" value="MELO3C011903.2.1"/>
    <property type="gene ID" value="MELO3C011903.2"/>
</dbReference>